<keyword evidence="8" id="KW-1185">Reference proteome</keyword>
<reference evidence="8" key="1">
    <citation type="submission" date="2016-11" db="EMBL/GenBank/DDBJ databases">
        <title>Complete Genome Sequence of alachlor-degrading Sphingomonas sp. strain JJ-A5.</title>
        <authorList>
            <person name="Lee H."/>
            <person name="Ka J.-O."/>
        </authorList>
    </citation>
    <scope>NUCLEOTIDE SEQUENCE [LARGE SCALE GENOMIC DNA]</scope>
    <source>
        <strain evidence="8">JJ-A5</strain>
    </source>
</reference>
<dbReference type="GO" id="GO:0020037">
    <property type="term" value="F:heme binding"/>
    <property type="evidence" value="ECO:0007669"/>
    <property type="project" value="InterPro"/>
</dbReference>
<dbReference type="STRING" id="1921510.BSL82_11365"/>
<dbReference type="InterPro" id="IPR009056">
    <property type="entry name" value="Cyt_c-like_dom"/>
</dbReference>
<feature type="signal peptide" evidence="5">
    <location>
        <begin position="1"/>
        <end position="20"/>
    </location>
</feature>
<gene>
    <name evidence="7" type="ORF">BSL82_11365</name>
</gene>
<evidence type="ECO:0000256" key="3">
    <source>
        <dbReference type="ARBA" id="ARBA00023004"/>
    </source>
</evidence>
<dbReference type="PROSITE" id="PS51257">
    <property type="entry name" value="PROKAR_LIPOPROTEIN"/>
    <property type="match status" value="1"/>
</dbReference>
<dbReference type="GO" id="GO:0046872">
    <property type="term" value="F:metal ion binding"/>
    <property type="evidence" value="ECO:0007669"/>
    <property type="project" value="UniProtKB-KW"/>
</dbReference>
<dbReference type="InterPro" id="IPR036909">
    <property type="entry name" value="Cyt_c-like_dom_sf"/>
</dbReference>
<proteinExistence type="predicted"/>
<name>A0A1L3ZW44_9SPHN</name>
<accession>A0A1L3ZW44</accession>
<dbReference type="OrthoDB" id="9794982at2"/>
<keyword evidence="2 4" id="KW-0479">Metal-binding</keyword>
<evidence type="ECO:0000256" key="2">
    <source>
        <dbReference type="ARBA" id="ARBA00022723"/>
    </source>
</evidence>
<dbReference type="Gene3D" id="1.10.760.10">
    <property type="entry name" value="Cytochrome c-like domain"/>
    <property type="match status" value="1"/>
</dbReference>
<sequence length="128" mass="13943">MRKKVQLVRHVPLLLSALLAACKPLPDDRHHMPGASAERGREAIERVGCGSCHVIPGIRWPKGRVGPTLGGLPRQALIAGKLPNRPDELARFVRDAPSLVPGINMPAMPLSSEEARDIAAYLYQMDAR</sequence>
<dbReference type="PROSITE" id="PS51007">
    <property type="entry name" value="CYTC"/>
    <property type="match status" value="1"/>
</dbReference>
<dbReference type="RefSeq" id="WP_072597632.1">
    <property type="nucleotide sequence ID" value="NZ_CP018221.1"/>
</dbReference>
<feature type="domain" description="Cytochrome c" evidence="6">
    <location>
        <begin position="35"/>
        <end position="126"/>
    </location>
</feature>
<evidence type="ECO:0000256" key="5">
    <source>
        <dbReference type="SAM" id="SignalP"/>
    </source>
</evidence>
<keyword evidence="1 4" id="KW-0349">Heme</keyword>
<dbReference type="GO" id="GO:0009055">
    <property type="term" value="F:electron transfer activity"/>
    <property type="evidence" value="ECO:0007669"/>
    <property type="project" value="InterPro"/>
</dbReference>
<dbReference type="Proteomes" id="UP000182063">
    <property type="component" value="Chromosome"/>
</dbReference>
<protein>
    <submittedName>
        <fullName evidence="7">Cytochrome C</fullName>
    </submittedName>
</protein>
<feature type="chain" id="PRO_5012476326" evidence="5">
    <location>
        <begin position="21"/>
        <end position="128"/>
    </location>
</feature>
<keyword evidence="3 4" id="KW-0408">Iron</keyword>
<evidence type="ECO:0000259" key="6">
    <source>
        <dbReference type="PROSITE" id="PS51007"/>
    </source>
</evidence>
<dbReference type="KEGG" id="sphj:BSL82_11365"/>
<evidence type="ECO:0000256" key="4">
    <source>
        <dbReference type="PROSITE-ProRule" id="PRU00433"/>
    </source>
</evidence>
<organism evidence="7 8">
    <name type="scientific">Tardibacter chloracetimidivorans</name>
    <dbReference type="NCBI Taxonomy" id="1921510"/>
    <lineage>
        <taxon>Bacteria</taxon>
        <taxon>Pseudomonadati</taxon>
        <taxon>Pseudomonadota</taxon>
        <taxon>Alphaproteobacteria</taxon>
        <taxon>Sphingomonadales</taxon>
        <taxon>Sphingomonadaceae</taxon>
        <taxon>Tardibacter</taxon>
    </lineage>
</organism>
<keyword evidence="5" id="KW-0732">Signal</keyword>
<dbReference type="SUPFAM" id="SSF46626">
    <property type="entry name" value="Cytochrome c"/>
    <property type="match status" value="1"/>
</dbReference>
<dbReference type="AlphaFoldDB" id="A0A1L3ZW44"/>
<dbReference type="EMBL" id="CP018221">
    <property type="protein sequence ID" value="API59842.1"/>
    <property type="molecule type" value="Genomic_DNA"/>
</dbReference>
<evidence type="ECO:0000256" key="1">
    <source>
        <dbReference type="ARBA" id="ARBA00022617"/>
    </source>
</evidence>
<evidence type="ECO:0000313" key="7">
    <source>
        <dbReference type="EMBL" id="API59842.1"/>
    </source>
</evidence>
<evidence type="ECO:0000313" key="8">
    <source>
        <dbReference type="Proteomes" id="UP000182063"/>
    </source>
</evidence>